<dbReference type="SUPFAM" id="SSF52980">
    <property type="entry name" value="Restriction endonuclease-like"/>
    <property type="match status" value="1"/>
</dbReference>
<organism evidence="1">
    <name type="scientific">Thiolapillus brandeum</name>
    <dbReference type="NCBI Taxonomy" id="1076588"/>
    <lineage>
        <taxon>Bacteria</taxon>
        <taxon>Pseudomonadati</taxon>
        <taxon>Pseudomonadota</taxon>
        <taxon>Gammaproteobacteria</taxon>
        <taxon>Chromatiales</taxon>
        <taxon>Sedimenticolaceae</taxon>
        <taxon>Thiolapillus</taxon>
    </lineage>
</organism>
<evidence type="ECO:0008006" key="2">
    <source>
        <dbReference type="Google" id="ProtNLM"/>
    </source>
</evidence>
<comment type="caution">
    <text evidence="1">The sequence shown here is derived from an EMBL/GenBank/DDBJ whole genome shotgun (WGS) entry which is preliminary data.</text>
</comment>
<proteinExistence type="predicted"/>
<reference evidence="1" key="1">
    <citation type="journal article" date="2020" name="mSystems">
        <title>Genome- and Community-Level Interaction Insights into Carbon Utilization and Element Cycling Functions of Hydrothermarchaeota in Hydrothermal Sediment.</title>
        <authorList>
            <person name="Zhou Z."/>
            <person name="Liu Y."/>
            <person name="Xu W."/>
            <person name="Pan J."/>
            <person name="Luo Z.H."/>
            <person name="Li M."/>
        </authorList>
    </citation>
    <scope>NUCLEOTIDE SEQUENCE [LARGE SCALE GENOMIC DNA]</scope>
    <source>
        <strain evidence="1">HyVt-458</strain>
    </source>
</reference>
<dbReference type="AlphaFoldDB" id="A0A831WCR0"/>
<sequence length="329" mass="37993">MAIFRCNKCKHIREVASSYIGKSIKCPKCDNKTRIYDTTAYINALIVKHNKMAQELRILHREHEPEGAAQDTSNSLSLEGIDIHNTNIFSQPNSYKPIIQWFDNKNIQATIDPNSVDTTGFFDEIAMALGNNYNVLCIVSNQIKYVQNKGYDNVKIDISKKKKEEIQQITTFCKMLYDYSFVAKYFYQKKDKIIRLTLQMAPTIKAFFNGIWMEWFTLITLLNHFRDNNALSSCARNVCISFSGGDSKELDIFFLTNKGTPVCIECKSGEFRHDIHKYLSLRKRLDLEKQQFIICIFGLSSKQTQGMTSMYDLAFTNEKNLVDHINTII</sequence>
<evidence type="ECO:0000313" key="1">
    <source>
        <dbReference type="EMBL" id="HEC07880.1"/>
    </source>
</evidence>
<protein>
    <recommendedName>
        <fullName evidence="2">DUF1887 family protein</fullName>
    </recommendedName>
</protein>
<dbReference type="Gene3D" id="3.40.1350.10">
    <property type="match status" value="1"/>
</dbReference>
<dbReference type="EMBL" id="DRLF01000469">
    <property type="protein sequence ID" value="HEC07880.1"/>
    <property type="molecule type" value="Genomic_DNA"/>
</dbReference>
<dbReference type="GO" id="GO:0003676">
    <property type="term" value="F:nucleic acid binding"/>
    <property type="evidence" value="ECO:0007669"/>
    <property type="project" value="InterPro"/>
</dbReference>
<accession>A0A831WCR0</accession>
<dbReference type="Proteomes" id="UP000886339">
    <property type="component" value="Unassembled WGS sequence"/>
</dbReference>
<name>A0A831WCR0_9GAMM</name>
<dbReference type="InterPro" id="IPR011856">
    <property type="entry name" value="tRNA_endonuc-like_dom_sf"/>
</dbReference>
<gene>
    <name evidence="1" type="ORF">ENJ12_13570</name>
</gene>
<dbReference type="InterPro" id="IPR011335">
    <property type="entry name" value="Restrct_endonuc-II-like"/>
</dbReference>